<evidence type="ECO:0000256" key="1">
    <source>
        <dbReference type="SAM" id="MobiDB-lite"/>
    </source>
</evidence>
<evidence type="ECO:0000313" key="3">
    <source>
        <dbReference type="Proteomes" id="UP001141253"/>
    </source>
</evidence>
<feature type="region of interest" description="Disordered" evidence="1">
    <location>
        <begin position="266"/>
        <end position="286"/>
    </location>
</feature>
<reference evidence="2" key="1">
    <citation type="submission" date="2022-10" db="EMBL/GenBank/DDBJ databases">
        <authorList>
            <person name="Hyden B.L."/>
            <person name="Feng K."/>
            <person name="Yates T."/>
            <person name="Jawdy S."/>
            <person name="Smart L.B."/>
            <person name="Muchero W."/>
        </authorList>
    </citation>
    <scope>NUCLEOTIDE SEQUENCE</scope>
    <source>
        <tissue evidence="2">Shoot tip</tissue>
    </source>
</reference>
<dbReference type="Proteomes" id="UP001141253">
    <property type="component" value="Chromosome 5"/>
</dbReference>
<feature type="compositionally biased region" description="Basic and acidic residues" evidence="1">
    <location>
        <begin position="266"/>
        <end position="275"/>
    </location>
</feature>
<feature type="compositionally biased region" description="Low complexity" evidence="1">
    <location>
        <begin position="99"/>
        <end position="115"/>
    </location>
</feature>
<reference evidence="2" key="2">
    <citation type="journal article" date="2023" name="Int. J. Mol. Sci.">
        <title>De Novo Assembly and Annotation of 11 Diverse Shrub Willow (Salix) Genomes Reveals Novel Gene Organization in Sex-Linked Regions.</title>
        <authorList>
            <person name="Hyden B."/>
            <person name="Feng K."/>
            <person name="Yates T.B."/>
            <person name="Jawdy S."/>
            <person name="Cereghino C."/>
            <person name="Smart L.B."/>
            <person name="Muchero W."/>
        </authorList>
    </citation>
    <scope>NUCLEOTIDE SEQUENCE</scope>
    <source>
        <tissue evidence="2">Shoot tip</tissue>
    </source>
</reference>
<gene>
    <name evidence="2" type="ORF">OIU77_018719</name>
</gene>
<evidence type="ECO:0000313" key="2">
    <source>
        <dbReference type="EMBL" id="KAJ6397765.1"/>
    </source>
</evidence>
<accession>A0ABQ9CGX2</accession>
<keyword evidence="3" id="KW-1185">Reference proteome</keyword>
<sequence length="286" mass="31529">MPRSDIAMSKMTAIGDRCLVSEGPATARNKPPSMDLSHDPEMPTITSFNNSVDEDSHSLCLEVRRAKRVPPSREQAPRVQSKDSHSLGNGKMAVAPFQNAHDAANHSRSSSRHNSLGGSIPAVAESPSTVKLDDLMSNPDDFDSQNPPAAQDLYSEMSYVSANSSECNDRKLSFTSFMSTESGPVDFDGDGLRITLRDFLTEREVLASSDDKGKFFDAGWNGFISSGFASDVSSSSCKDDNEELRRELEKIELQYQEAMQEISTRRHEALQETAKRLSQKNVQSFH</sequence>
<proteinExistence type="predicted"/>
<organism evidence="2 3">
    <name type="scientific">Salix suchowensis</name>
    <dbReference type="NCBI Taxonomy" id="1278906"/>
    <lineage>
        <taxon>Eukaryota</taxon>
        <taxon>Viridiplantae</taxon>
        <taxon>Streptophyta</taxon>
        <taxon>Embryophyta</taxon>
        <taxon>Tracheophyta</taxon>
        <taxon>Spermatophyta</taxon>
        <taxon>Magnoliopsida</taxon>
        <taxon>eudicotyledons</taxon>
        <taxon>Gunneridae</taxon>
        <taxon>Pentapetalae</taxon>
        <taxon>rosids</taxon>
        <taxon>fabids</taxon>
        <taxon>Malpighiales</taxon>
        <taxon>Salicaceae</taxon>
        <taxon>Saliceae</taxon>
        <taxon>Salix</taxon>
    </lineage>
</organism>
<feature type="region of interest" description="Disordered" evidence="1">
    <location>
        <begin position="21"/>
        <end position="123"/>
    </location>
</feature>
<dbReference type="EMBL" id="JAPFFI010000003">
    <property type="protein sequence ID" value="KAJ6397765.1"/>
    <property type="molecule type" value="Genomic_DNA"/>
</dbReference>
<comment type="caution">
    <text evidence="2">The sequence shown here is derived from an EMBL/GenBank/DDBJ whole genome shotgun (WGS) entry which is preliminary data.</text>
</comment>
<name>A0ABQ9CGX2_9ROSI</name>
<protein>
    <submittedName>
        <fullName evidence="2">Uncharacterized protein</fullName>
    </submittedName>
</protein>